<comment type="function">
    <text evidence="10">Involved in the biosynthesis of p-aminobenzoate (PABA), a precursor of tetrahydrofolate. Converts 4-amino-4-deoxychorismate into 4-aminobenzoate (PABA) and pyruvate.</text>
</comment>
<accession>C4L8E2</accession>
<dbReference type="RefSeq" id="WP_015879256.1">
    <property type="nucleotide sequence ID" value="NC_012691.1"/>
</dbReference>
<comment type="pathway">
    <text evidence="7">Cofactor biosynthesis; tetrahydrofolate biosynthesis; 4-aminobenzoate from chorismate: step 2/2.</text>
</comment>
<dbReference type="Gene3D" id="3.20.10.10">
    <property type="entry name" value="D-amino Acid Aminotransferase, subunit A, domain 2"/>
    <property type="match status" value="1"/>
</dbReference>
<evidence type="ECO:0000256" key="8">
    <source>
        <dbReference type="ARBA" id="ARBA00035676"/>
    </source>
</evidence>
<dbReference type="InterPro" id="IPR050571">
    <property type="entry name" value="Class-IV_PLP-Dep_Aminotrnsfr"/>
</dbReference>
<keyword evidence="4" id="KW-0663">Pyridoxal phosphate</keyword>
<evidence type="ECO:0000256" key="2">
    <source>
        <dbReference type="ARBA" id="ARBA00009320"/>
    </source>
</evidence>
<reference evidence="14" key="1">
    <citation type="submission" date="2009-05" db="EMBL/GenBank/DDBJ databases">
        <title>Complete sequence of Tolumonas auensis DSM 9187.</title>
        <authorList>
            <consortium name="US DOE Joint Genome Institute"/>
            <person name="Lucas S."/>
            <person name="Copeland A."/>
            <person name="Lapidus A."/>
            <person name="Glavina del Rio T."/>
            <person name="Tice H."/>
            <person name="Bruce D."/>
            <person name="Goodwin L."/>
            <person name="Pitluck S."/>
            <person name="Chertkov O."/>
            <person name="Brettin T."/>
            <person name="Detter J.C."/>
            <person name="Han C."/>
            <person name="Larimer F."/>
            <person name="Land M."/>
            <person name="Hauser L."/>
            <person name="Kyrpides N."/>
            <person name="Mikhailova N."/>
            <person name="Spring S."/>
            <person name="Beller H."/>
        </authorList>
    </citation>
    <scope>NUCLEOTIDE SEQUENCE [LARGE SCALE GENOMIC DNA]</scope>
    <source>
        <strain evidence="14">DSM 9187 / TA4</strain>
    </source>
</reference>
<comment type="cofactor">
    <cofactor evidence="1">
        <name>pyridoxal 5'-phosphate</name>
        <dbReference type="ChEBI" id="CHEBI:597326"/>
    </cofactor>
</comment>
<sequence length="269" mass="29964">MLLVNGSSVTKVSAQDRGLTLGDGMFTTLHLKNHQPQLWKFHIQRLREGCARLKLPLPDLDSLYEQCCQLAAGDDEACGKIIITRGSGGRGYSPQGCQSPTIIVSSHPYPVHYNVWQQQGICLGVAEQRLGWQPMLAGLKTLNRLEQVLLKDELDSRGMAEAVVLDWQGNVVEAVTANLFWRKNNRFFTPDLQQSGVCGVMRAFVIQQLADWQYVVESVSSELDILLDADEVWMTNALMGIVPVTGIKDVKYEDHRFAKRLQNALAALA</sequence>
<gene>
    <name evidence="13" type="ordered locus">Tola_2189</name>
</gene>
<protein>
    <recommendedName>
        <fullName evidence="11 12">Aminodeoxychorismate lyase</fullName>
        <ecNumber evidence="8 12">4.1.3.38</ecNumber>
    </recommendedName>
</protein>
<evidence type="ECO:0000256" key="7">
    <source>
        <dbReference type="ARBA" id="ARBA00035633"/>
    </source>
</evidence>
<comment type="similarity">
    <text evidence="2">Belongs to the class-IV pyridoxal-phosphate-dependent aminotransferase family.</text>
</comment>
<dbReference type="InterPro" id="IPR017824">
    <property type="entry name" value="Aminodeoxychorismate_lyase_IV"/>
</dbReference>
<dbReference type="GO" id="GO:0030170">
    <property type="term" value="F:pyridoxal phosphate binding"/>
    <property type="evidence" value="ECO:0007669"/>
    <property type="project" value="InterPro"/>
</dbReference>
<evidence type="ECO:0000256" key="5">
    <source>
        <dbReference type="ARBA" id="ARBA00022909"/>
    </source>
</evidence>
<dbReference type="PANTHER" id="PTHR42743">
    <property type="entry name" value="AMINO-ACID AMINOTRANSFERASE"/>
    <property type="match status" value="1"/>
</dbReference>
<dbReference type="GO" id="GO:0005829">
    <property type="term" value="C:cytosol"/>
    <property type="evidence" value="ECO:0007669"/>
    <property type="project" value="TreeGrafter"/>
</dbReference>
<evidence type="ECO:0000256" key="11">
    <source>
        <dbReference type="ARBA" id="ARBA00069174"/>
    </source>
</evidence>
<comment type="subunit">
    <text evidence="3">Homodimer.</text>
</comment>
<evidence type="ECO:0000256" key="3">
    <source>
        <dbReference type="ARBA" id="ARBA00011738"/>
    </source>
</evidence>
<dbReference type="InterPro" id="IPR043131">
    <property type="entry name" value="BCAT-like_N"/>
</dbReference>
<dbReference type="GO" id="GO:0008153">
    <property type="term" value="P:4-aminobenzoate biosynthetic process"/>
    <property type="evidence" value="ECO:0007669"/>
    <property type="project" value="UniProtKB-UniRule"/>
</dbReference>
<dbReference type="CDD" id="cd01559">
    <property type="entry name" value="ADCL_like"/>
    <property type="match status" value="1"/>
</dbReference>
<dbReference type="OrthoDB" id="9805628at2"/>
<evidence type="ECO:0000256" key="9">
    <source>
        <dbReference type="ARBA" id="ARBA00049529"/>
    </source>
</evidence>
<dbReference type="HOGENOM" id="CLU_020844_2_1_6"/>
<dbReference type="EMBL" id="CP001616">
    <property type="protein sequence ID" value="ACQ93788.1"/>
    <property type="molecule type" value="Genomic_DNA"/>
</dbReference>
<evidence type="ECO:0000256" key="10">
    <source>
        <dbReference type="ARBA" id="ARBA00054027"/>
    </source>
</evidence>
<dbReference type="Gene3D" id="3.30.470.10">
    <property type="match status" value="1"/>
</dbReference>
<dbReference type="FunFam" id="3.20.10.10:FF:000002">
    <property type="entry name" value="D-alanine aminotransferase"/>
    <property type="match status" value="1"/>
</dbReference>
<dbReference type="InterPro" id="IPR036038">
    <property type="entry name" value="Aminotransferase-like"/>
</dbReference>
<evidence type="ECO:0000313" key="13">
    <source>
        <dbReference type="EMBL" id="ACQ93788.1"/>
    </source>
</evidence>
<dbReference type="eggNOG" id="COG0115">
    <property type="taxonomic scope" value="Bacteria"/>
</dbReference>
<evidence type="ECO:0000256" key="12">
    <source>
        <dbReference type="NCBIfam" id="TIGR03461"/>
    </source>
</evidence>
<dbReference type="NCBIfam" id="TIGR03461">
    <property type="entry name" value="pabC_Proteo"/>
    <property type="match status" value="1"/>
</dbReference>
<dbReference type="EC" id="4.1.3.38" evidence="8 12"/>
<evidence type="ECO:0000256" key="4">
    <source>
        <dbReference type="ARBA" id="ARBA00022898"/>
    </source>
</evidence>
<dbReference type="AlphaFoldDB" id="C4L8E2"/>
<reference evidence="13 14" key="2">
    <citation type="journal article" date="2011" name="Stand. Genomic Sci.">
        <title>Complete genome sequence of Tolumonas auensis type strain (TA 4).</title>
        <authorList>
            <person name="Chertkov O."/>
            <person name="Copeland A."/>
            <person name="Lucas S."/>
            <person name="Lapidus A."/>
            <person name="Berry K.W."/>
            <person name="Detter J.C."/>
            <person name="Del Rio T.G."/>
            <person name="Hammon N."/>
            <person name="Dalin E."/>
            <person name="Tice H."/>
            <person name="Pitluck S."/>
            <person name="Richardson P."/>
            <person name="Bruce D."/>
            <person name="Goodwin L."/>
            <person name="Han C."/>
            <person name="Tapia R."/>
            <person name="Saunders E."/>
            <person name="Schmutz J."/>
            <person name="Brettin T."/>
            <person name="Larimer F."/>
            <person name="Land M."/>
            <person name="Hauser L."/>
            <person name="Spring S."/>
            <person name="Rohde M."/>
            <person name="Kyrpides N.C."/>
            <person name="Ivanova N."/>
            <person name="Goker M."/>
            <person name="Beller H.R."/>
            <person name="Klenk H.P."/>
            <person name="Woyke T."/>
        </authorList>
    </citation>
    <scope>NUCLEOTIDE SEQUENCE [LARGE SCALE GENOMIC DNA]</scope>
    <source>
        <strain evidence="14">DSM 9187 / TA4</strain>
    </source>
</reference>
<keyword evidence="6 13" id="KW-0456">Lyase</keyword>
<proteinExistence type="inferred from homology"/>
<keyword evidence="5" id="KW-0289">Folate biosynthesis</keyword>
<evidence type="ECO:0000256" key="1">
    <source>
        <dbReference type="ARBA" id="ARBA00001933"/>
    </source>
</evidence>
<dbReference type="Proteomes" id="UP000009073">
    <property type="component" value="Chromosome"/>
</dbReference>
<dbReference type="InterPro" id="IPR001544">
    <property type="entry name" value="Aminotrans_IV"/>
</dbReference>
<dbReference type="GO" id="GO:0008696">
    <property type="term" value="F:4-amino-4-deoxychorismate lyase activity"/>
    <property type="evidence" value="ECO:0007669"/>
    <property type="project" value="UniProtKB-UniRule"/>
</dbReference>
<evidence type="ECO:0000313" key="14">
    <source>
        <dbReference type="Proteomes" id="UP000009073"/>
    </source>
</evidence>
<name>C4L8E2_TOLAT</name>
<dbReference type="InterPro" id="IPR043132">
    <property type="entry name" value="BCAT-like_C"/>
</dbReference>
<keyword evidence="14" id="KW-1185">Reference proteome</keyword>
<dbReference type="PANTHER" id="PTHR42743:SF2">
    <property type="entry name" value="AMINODEOXYCHORISMATE LYASE"/>
    <property type="match status" value="1"/>
</dbReference>
<dbReference type="NCBIfam" id="NF004761">
    <property type="entry name" value="PRK06092.1"/>
    <property type="match status" value="1"/>
</dbReference>
<dbReference type="KEGG" id="tau:Tola_2189"/>
<organism evidence="13 14">
    <name type="scientific">Tolumonas auensis (strain DSM 9187 / NBRC 110442 / TA 4)</name>
    <dbReference type="NCBI Taxonomy" id="595494"/>
    <lineage>
        <taxon>Bacteria</taxon>
        <taxon>Pseudomonadati</taxon>
        <taxon>Pseudomonadota</taxon>
        <taxon>Gammaproteobacteria</taxon>
        <taxon>Aeromonadales</taxon>
        <taxon>Aeromonadaceae</taxon>
        <taxon>Tolumonas</taxon>
    </lineage>
</organism>
<comment type="catalytic activity">
    <reaction evidence="9">
        <text>4-amino-4-deoxychorismate = 4-aminobenzoate + pyruvate + H(+)</text>
        <dbReference type="Rhea" id="RHEA:16201"/>
        <dbReference type="ChEBI" id="CHEBI:15361"/>
        <dbReference type="ChEBI" id="CHEBI:15378"/>
        <dbReference type="ChEBI" id="CHEBI:17836"/>
        <dbReference type="ChEBI" id="CHEBI:58406"/>
        <dbReference type="EC" id="4.1.3.38"/>
    </reaction>
</comment>
<dbReference type="Pfam" id="PF01063">
    <property type="entry name" value="Aminotran_4"/>
    <property type="match status" value="1"/>
</dbReference>
<dbReference type="STRING" id="595494.Tola_2189"/>
<dbReference type="SUPFAM" id="SSF56752">
    <property type="entry name" value="D-aminoacid aminotransferase-like PLP-dependent enzymes"/>
    <property type="match status" value="1"/>
</dbReference>
<dbReference type="GO" id="GO:0046656">
    <property type="term" value="P:folic acid biosynthetic process"/>
    <property type="evidence" value="ECO:0007669"/>
    <property type="project" value="UniProtKB-KW"/>
</dbReference>
<evidence type="ECO:0000256" key="6">
    <source>
        <dbReference type="ARBA" id="ARBA00023239"/>
    </source>
</evidence>